<sequence>MVRADIYASVKTSMVFINGNVKISVASQHQLRYESRVSRLARIKPPSWTISRRSGKCAGIHIICVDGPSKQPTTATILQDTGHHYPPLFAIGPLGIGSDRSTTPSALK</sequence>
<evidence type="ECO:0000313" key="1">
    <source>
        <dbReference type="EMBL" id="KAJ1373484.1"/>
    </source>
</evidence>
<gene>
    <name evidence="1" type="ORF">KIN20_035893</name>
</gene>
<dbReference type="EMBL" id="JAHQIW010007295">
    <property type="protein sequence ID" value="KAJ1373484.1"/>
    <property type="molecule type" value="Genomic_DNA"/>
</dbReference>
<dbReference type="AlphaFoldDB" id="A0AAD5RFB0"/>
<protein>
    <submittedName>
        <fullName evidence="1">Uncharacterized protein</fullName>
    </submittedName>
</protein>
<proteinExistence type="predicted"/>
<reference evidence="1" key="1">
    <citation type="submission" date="2021-06" db="EMBL/GenBank/DDBJ databases">
        <title>Parelaphostrongylus tenuis whole genome reference sequence.</title>
        <authorList>
            <person name="Garwood T.J."/>
            <person name="Larsen P.A."/>
            <person name="Fountain-Jones N.M."/>
            <person name="Garbe J.R."/>
            <person name="Macchietto M.G."/>
            <person name="Kania S.A."/>
            <person name="Gerhold R.W."/>
            <person name="Richards J.E."/>
            <person name="Wolf T.M."/>
        </authorList>
    </citation>
    <scope>NUCLEOTIDE SEQUENCE</scope>
    <source>
        <strain evidence="1">MNPRO001-30</strain>
        <tissue evidence="1">Meninges</tissue>
    </source>
</reference>
<organism evidence="1 2">
    <name type="scientific">Parelaphostrongylus tenuis</name>
    <name type="common">Meningeal worm</name>
    <dbReference type="NCBI Taxonomy" id="148309"/>
    <lineage>
        <taxon>Eukaryota</taxon>
        <taxon>Metazoa</taxon>
        <taxon>Ecdysozoa</taxon>
        <taxon>Nematoda</taxon>
        <taxon>Chromadorea</taxon>
        <taxon>Rhabditida</taxon>
        <taxon>Rhabditina</taxon>
        <taxon>Rhabditomorpha</taxon>
        <taxon>Strongyloidea</taxon>
        <taxon>Metastrongylidae</taxon>
        <taxon>Parelaphostrongylus</taxon>
    </lineage>
</organism>
<keyword evidence="2" id="KW-1185">Reference proteome</keyword>
<dbReference type="Proteomes" id="UP001196413">
    <property type="component" value="Unassembled WGS sequence"/>
</dbReference>
<accession>A0AAD5RFB0</accession>
<comment type="caution">
    <text evidence="1">The sequence shown here is derived from an EMBL/GenBank/DDBJ whole genome shotgun (WGS) entry which is preliminary data.</text>
</comment>
<name>A0AAD5RFB0_PARTN</name>
<evidence type="ECO:0000313" key="2">
    <source>
        <dbReference type="Proteomes" id="UP001196413"/>
    </source>
</evidence>